<evidence type="ECO:0000313" key="2">
    <source>
        <dbReference type="EMBL" id="KAD6120257.1"/>
    </source>
</evidence>
<dbReference type="PANTHER" id="PTHR33702">
    <property type="entry name" value="BNAA09G40010D PROTEIN"/>
    <property type="match status" value="1"/>
</dbReference>
<sequence>MEGLSAKVYNTVRCYWRTRHYHRLDSVATAHSAPDNHTSRQQQKRQGRTWRIRLNPRLKLKFPRSPRKVFIRLRDAYVRIMMKLANTSVVRGRTMTGYNGDGFGKTMVKEYEEKIIIEICKNLTIRQNHQHQISSRIACSG</sequence>
<organism evidence="2 3">
    <name type="scientific">Mikania micrantha</name>
    <name type="common">bitter vine</name>
    <dbReference type="NCBI Taxonomy" id="192012"/>
    <lineage>
        <taxon>Eukaryota</taxon>
        <taxon>Viridiplantae</taxon>
        <taxon>Streptophyta</taxon>
        <taxon>Embryophyta</taxon>
        <taxon>Tracheophyta</taxon>
        <taxon>Spermatophyta</taxon>
        <taxon>Magnoliopsida</taxon>
        <taxon>eudicotyledons</taxon>
        <taxon>Gunneridae</taxon>
        <taxon>Pentapetalae</taxon>
        <taxon>asterids</taxon>
        <taxon>campanulids</taxon>
        <taxon>Asterales</taxon>
        <taxon>Asteraceae</taxon>
        <taxon>Asteroideae</taxon>
        <taxon>Heliantheae alliance</taxon>
        <taxon>Eupatorieae</taxon>
        <taxon>Mikania</taxon>
    </lineage>
</organism>
<dbReference type="EMBL" id="SZYD01000005">
    <property type="protein sequence ID" value="KAD6120257.1"/>
    <property type="molecule type" value="Genomic_DNA"/>
</dbReference>
<name>A0A5N6PFW3_9ASTR</name>
<proteinExistence type="predicted"/>
<accession>A0A5N6PFW3</accession>
<gene>
    <name evidence="2" type="ORF">E3N88_11528</name>
</gene>
<dbReference type="Proteomes" id="UP000326396">
    <property type="component" value="Linkage Group LG13"/>
</dbReference>
<evidence type="ECO:0000313" key="3">
    <source>
        <dbReference type="Proteomes" id="UP000326396"/>
    </source>
</evidence>
<feature type="region of interest" description="Disordered" evidence="1">
    <location>
        <begin position="28"/>
        <end position="49"/>
    </location>
</feature>
<dbReference type="PANTHER" id="PTHR33702:SF5">
    <property type="entry name" value="OS01G0308600 PROTEIN"/>
    <property type="match status" value="1"/>
</dbReference>
<evidence type="ECO:0000256" key="1">
    <source>
        <dbReference type="SAM" id="MobiDB-lite"/>
    </source>
</evidence>
<dbReference type="AlphaFoldDB" id="A0A5N6PFW3"/>
<keyword evidence="3" id="KW-1185">Reference proteome</keyword>
<protein>
    <submittedName>
        <fullName evidence="2">Uncharacterized protein</fullName>
    </submittedName>
</protein>
<dbReference type="OrthoDB" id="1898021at2759"/>
<reference evidence="2 3" key="1">
    <citation type="submission" date="2019-05" db="EMBL/GenBank/DDBJ databases">
        <title>Mikania micrantha, genome provides insights into the molecular mechanism of rapid growth.</title>
        <authorList>
            <person name="Liu B."/>
        </authorList>
    </citation>
    <scope>NUCLEOTIDE SEQUENCE [LARGE SCALE GENOMIC DNA]</scope>
    <source>
        <strain evidence="2">NLD-2019</strain>
        <tissue evidence="2">Leaf</tissue>
    </source>
</reference>
<comment type="caution">
    <text evidence="2">The sequence shown here is derived from an EMBL/GenBank/DDBJ whole genome shotgun (WGS) entry which is preliminary data.</text>
</comment>